<dbReference type="InterPro" id="IPR012827">
    <property type="entry name" value="Hemerythrin_metal-bd"/>
</dbReference>
<evidence type="ECO:0000259" key="4">
    <source>
        <dbReference type="Pfam" id="PF01814"/>
    </source>
</evidence>
<reference evidence="5 6" key="1">
    <citation type="submission" date="2019-09" db="EMBL/GenBank/DDBJ databases">
        <title>Sulfurimonas gotlandica sp. nov., a chemoautotrophic and psychrotolerant epsilonproteobacterium isolated from a pelagic redoxcline, and an emended description of the genus Sulfurimonas.</title>
        <authorList>
            <person name="Wang S."/>
            <person name="Jiang L."/>
            <person name="Shao S."/>
        </authorList>
    </citation>
    <scope>NUCLEOTIDE SEQUENCE [LARGE SCALE GENOMIC DNA]</scope>
    <source>
        <strain evidence="5 6">GYSZ_1</strain>
    </source>
</reference>
<evidence type="ECO:0000256" key="1">
    <source>
        <dbReference type="ARBA" id="ARBA00010587"/>
    </source>
</evidence>
<dbReference type="Proteomes" id="UP000326944">
    <property type="component" value="Chromosome"/>
</dbReference>
<dbReference type="EMBL" id="CP043617">
    <property type="protein sequence ID" value="QFR50067.1"/>
    <property type="molecule type" value="Genomic_DNA"/>
</dbReference>
<dbReference type="InterPro" id="IPR050669">
    <property type="entry name" value="Hemerythrin"/>
</dbReference>
<dbReference type="Gene3D" id="1.20.120.50">
    <property type="entry name" value="Hemerythrin-like"/>
    <property type="match status" value="1"/>
</dbReference>
<dbReference type="PANTHER" id="PTHR37164">
    <property type="entry name" value="BACTERIOHEMERYTHRIN"/>
    <property type="match status" value="1"/>
</dbReference>
<sequence length="142" mass="17037">MSSEIQNIKWSKEYETGVEEIDEQHHILVNTLNEANHILSNDYSLTNLQTITKDLLSYALYHFEEEEELMHEYHYREEFAEDYQEHMKQHRYFSTKVVEIRDSLKAGNLIGKDELISFLLNWLLNHIDKTDKKLGKFLQTKM</sequence>
<organism evidence="5 6">
    <name type="scientific">Sulfurimonas lithotrophica</name>
    <dbReference type="NCBI Taxonomy" id="2590022"/>
    <lineage>
        <taxon>Bacteria</taxon>
        <taxon>Pseudomonadati</taxon>
        <taxon>Campylobacterota</taxon>
        <taxon>Epsilonproteobacteria</taxon>
        <taxon>Campylobacterales</taxon>
        <taxon>Sulfurimonadaceae</taxon>
        <taxon>Sulfurimonas</taxon>
    </lineage>
</organism>
<dbReference type="NCBIfam" id="TIGR02481">
    <property type="entry name" value="hemeryth_dom"/>
    <property type="match status" value="1"/>
</dbReference>
<evidence type="ECO:0000313" key="6">
    <source>
        <dbReference type="Proteomes" id="UP000326944"/>
    </source>
</evidence>
<dbReference type="AlphaFoldDB" id="A0A5P8P395"/>
<evidence type="ECO:0000256" key="3">
    <source>
        <dbReference type="ARBA" id="ARBA00023004"/>
    </source>
</evidence>
<dbReference type="InterPro" id="IPR035938">
    <property type="entry name" value="Hemerythrin-like_sf"/>
</dbReference>
<dbReference type="GO" id="GO:0046872">
    <property type="term" value="F:metal ion binding"/>
    <property type="evidence" value="ECO:0007669"/>
    <property type="project" value="UniProtKB-KW"/>
</dbReference>
<name>A0A5P8P395_9BACT</name>
<dbReference type="OrthoDB" id="9774644at2"/>
<comment type="similarity">
    <text evidence="1">Belongs to the hemerythrin family.</text>
</comment>
<dbReference type="RefSeq" id="WP_152308015.1">
    <property type="nucleotide sequence ID" value="NZ_CP043617.1"/>
</dbReference>
<proteinExistence type="inferred from homology"/>
<keyword evidence="2" id="KW-0479">Metal-binding</keyword>
<dbReference type="SUPFAM" id="SSF47188">
    <property type="entry name" value="Hemerythrin-like"/>
    <property type="match status" value="1"/>
</dbReference>
<gene>
    <name evidence="5" type="ORF">FJR48_10160</name>
</gene>
<feature type="domain" description="Hemerythrin-like" evidence="4">
    <location>
        <begin position="16"/>
        <end position="136"/>
    </location>
</feature>
<dbReference type="InterPro" id="IPR012312">
    <property type="entry name" value="Hemerythrin-like"/>
</dbReference>
<accession>A0A5P8P395</accession>
<evidence type="ECO:0000256" key="2">
    <source>
        <dbReference type="ARBA" id="ARBA00022723"/>
    </source>
</evidence>
<protein>
    <submittedName>
        <fullName evidence="5">Bacteriohemerythrin</fullName>
    </submittedName>
</protein>
<dbReference type="PANTHER" id="PTHR37164:SF1">
    <property type="entry name" value="BACTERIOHEMERYTHRIN"/>
    <property type="match status" value="1"/>
</dbReference>
<dbReference type="CDD" id="cd12107">
    <property type="entry name" value="Hemerythrin"/>
    <property type="match status" value="1"/>
</dbReference>
<dbReference type="KEGG" id="sulg:FJR48_10160"/>
<evidence type="ECO:0000313" key="5">
    <source>
        <dbReference type="EMBL" id="QFR50067.1"/>
    </source>
</evidence>
<keyword evidence="3" id="KW-0408">Iron</keyword>
<dbReference type="NCBIfam" id="NF033749">
    <property type="entry name" value="bact_hemeryth"/>
    <property type="match status" value="1"/>
</dbReference>
<keyword evidence="6" id="KW-1185">Reference proteome</keyword>
<dbReference type="Pfam" id="PF01814">
    <property type="entry name" value="Hemerythrin"/>
    <property type="match status" value="1"/>
</dbReference>